<keyword evidence="1" id="KW-0812">Transmembrane</keyword>
<gene>
    <name evidence="2" type="ORF">LCGC14_1841850</name>
</gene>
<proteinExistence type="predicted"/>
<evidence type="ECO:0000256" key="1">
    <source>
        <dbReference type="SAM" id="Phobius"/>
    </source>
</evidence>
<keyword evidence="1" id="KW-1133">Transmembrane helix</keyword>
<keyword evidence="1" id="KW-0472">Membrane</keyword>
<organism evidence="2">
    <name type="scientific">marine sediment metagenome</name>
    <dbReference type="NCBI Taxonomy" id="412755"/>
    <lineage>
        <taxon>unclassified sequences</taxon>
        <taxon>metagenomes</taxon>
        <taxon>ecological metagenomes</taxon>
    </lineage>
</organism>
<dbReference type="EMBL" id="LAZR01018362">
    <property type="protein sequence ID" value="KKL96701.1"/>
    <property type="molecule type" value="Genomic_DNA"/>
</dbReference>
<protein>
    <submittedName>
        <fullName evidence="2">Uncharacterized protein</fullName>
    </submittedName>
</protein>
<evidence type="ECO:0000313" key="2">
    <source>
        <dbReference type="EMBL" id="KKL96701.1"/>
    </source>
</evidence>
<comment type="caution">
    <text evidence="2">The sequence shown here is derived from an EMBL/GenBank/DDBJ whole genome shotgun (WGS) entry which is preliminary data.</text>
</comment>
<reference evidence="2" key="1">
    <citation type="journal article" date="2015" name="Nature">
        <title>Complex archaea that bridge the gap between prokaryotes and eukaryotes.</title>
        <authorList>
            <person name="Spang A."/>
            <person name="Saw J.H."/>
            <person name="Jorgensen S.L."/>
            <person name="Zaremba-Niedzwiedzka K."/>
            <person name="Martijn J."/>
            <person name="Lind A.E."/>
            <person name="van Eijk R."/>
            <person name="Schleper C."/>
            <person name="Guy L."/>
            <person name="Ettema T.J."/>
        </authorList>
    </citation>
    <scope>NUCLEOTIDE SEQUENCE</scope>
</reference>
<dbReference type="AlphaFoldDB" id="A0A0F9H156"/>
<accession>A0A0F9H156</accession>
<sequence length="55" mass="5954">MITEIIIGFTSAILSVICAYSISLKDLVDRSTYIALTVIYGLIAILCATILLLFS</sequence>
<name>A0A0F9H156_9ZZZZ</name>
<feature type="transmembrane region" description="Helical" evidence="1">
    <location>
        <begin position="34"/>
        <end position="54"/>
    </location>
</feature>
<feature type="transmembrane region" description="Helical" evidence="1">
    <location>
        <begin position="5"/>
        <end position="22"/>
    </location>
</feature>